<dbReference type="Proteomes" id="UP001471651">
    <property type="component" value="Unassembled WGS sequence"/>
</dbReference>
<organism evidence="3 4">
    <name type="scientific">Marinomonas primoryensis</name>
    <dbReference type="NCBI Taxonomy" id="178399"/>
    <lineage>
        <taxon>Bacteria</taxon>
        <taxon>Pseudomonadati</taxon>
        <taxon>Pseudomonadota</taxon>
        <taxon>Gammaproteobacteria</taxon>
        <taxon>Oceanospirillales</taxon>
        <taxon>Oceanospirillaceae</taxon>
        <taxon>Marinomonas</taxon>
    </lineage>
</organism>
<dbReference type="RefSeq" id="WP_348577353.1">
    <property type="nucleotide sequence ID" value="NZ_JBDYKN010000012.1"/>
</dbReference>
<protein>
    <submittedName>
        <fullName evidence="3">DUF6603 domain-containing protein</fullName>
    </submittedName>
</protein>
<accession>A0ABV0L4P4</accession>
<proteinExistence type="predicted"/>
<comment type="caution">
    <text evidence="3">The sequence shown here is derived from an EMBL/GenBank/DDBJ whole genome shotgun (WGS) entry which is preliminary data.</text>
</comment>
<name>A0ABV0L4P4_9GAMM</name>
<reference evidence="3 4" key="1">
    <citation type="submission" date="2024-05" db="EMBL/GenBank/DDBJ databases">
        <authorList>
            <person name="Busch G.E."/>
            <person name="Sharma I."/>
        </authorList>
    </citation>
    <scope>NUCLEOTIDE SEQUENCE [LARGE SCALE GENOMIC DNA]</scope>
    <source>
        <strain evidence="3 4">23GB23</strain>
    </source>
</reference>
<feature type="compositionally biased region" description="Basic and acidic residues" evidence="1">
    <location>
        <begin position="3163"/>
        <end position="3174"/>
    </location>
</feature>
<dbReference type="Pfam" id="PF20248">
    <property type="entry name" value="DUF6603"/>
    <property type="match status" value="1"/>
</dbReference>
<evidence type="ECO:0000256" key="1">
    <source>
        <dbReference type="SAM" id="MobiDB-lite"/>
    </source>
</evidence>
<evidence type="ECO:0000313" key="4">
    <source>
        <dbReference type="Proteomes" id="UP001471651"/>
    </source>
</evidence>
<gene>
    <name evidence="3" type="ORF">ABKW32_13380</name>
</gene>
<feature type="compositionally biased region" description="Polar residues" evidence="1">
    <location>
        <begin position="3150"/>
        <end position="3160"/>
    </location>
</feature>
<evidence type="ECO:0000259" key="2">
    <source>
        <dbReference type="Pfam" id="PF20248"/>
    </source>
</evidence>
<sequence length="3174" mass="336739">MSANSNFISISGLDPALSLLAEMVGLLKANQSNPDELLLQGDWFENPIEKSSDGIKQNPQAFAELLATLLGEVSGHALGIPAKTPGLLGNWHAIPNPESGKPSGLYLVTMKDDAKEGVYTFSIGVMHGWELTADDQKIDISGYGLIPLLQLGNGNLSAVLGEKGYPITVGLTGAGANMDQGVPLIKAGDLSFNGAKISAALDIANSEDPFQLSIDVLSLKLPGEKEASNRSLADLAAISGSEIIQTAASLFVTALTETLNLEEEGPLQYLLPIFGLSSTIPNHSDLPDLPILRWDTLLTAEQAGDIAAPFRNWFRELSADTELLKAWLTAVVGFTGNTTASINGSGTRADPLKAPIVSIESIGNLSFCIGSNVDPDGTRILYPGISFNATPYAFDDDISLCVAADLELATFMLSAGRADFVPANLQFDINISLLNASGPLASYQGYCCDTLKGGFALAWAGGNIKVVPSLQLTGVSIPDNDLGTVDLLSPSSFSNAASATLGSVLTQSLTTLLNLNNGNEASDNAGRLLGILPPIESGWPEDLAPPLSSTAIVNSLADPIGAMGSYYQNIANSSETVNNSAPFTFILQALAGLLTAATSSQTLSVTGEGSEDNPWTVSLDTGDASLPAHLLIWKTPASGTVQTLSLAVSITPKVNVADLNVDPSVVLQILDMNFADSKVNGVWLPRAYAEISLPDGYTSPSIADASFSVTNAKLSTCWARSNGWNWSLLAGKPTLTVGNDQPIALGQDINFSNKSSLDDLVTTAADTFAPMLTGLMGAALINTNTRPGLAFTALAGLLPDVSSAPNYPSGLNWPTLAPLQLTDLFTDPRQALRDRICELYGNQATGSQTMSLLSWALIPSLSTAPDIKGDMTFASPLQVPIGETGLILLNWFVAEQKKLGIGLSKCLDIDYNDDISVAITSRVNAVSFDMANGSVILDAEAPSASLVMRVYNKNGDVIPNAHGVQLGAFDIGLSCHFSNNQIQVTPIVNLINVQFPDESLQELITLDEFEQYNAQLQQSFLTLLNSGITILAGSATDNSSFQTAYNLLVSLGMAVPRPSADSLYGINPTGWTALFADPTTFSKTRLLNLLVDPTLRSQLYDLLQTALGISIATPPTPVLALFQALNFIGDESEGYPLNPAIMLPFFNNPISTVKEQAQLLANDTEKLQTLVAALAGKTSIQFPESSPCFEMSLVKGASIEVRTLPNAFILGDVIGINGSINFNIPNLSLTTDICLSMIPISVSLDSLLKISFAANAPTADFGCNLVWGDGSVPSAIPLTVYPFDGNQFINQVTQLAPVYALDVLTGAVIESELVNQYPLPRIVLQGLGMVVETDPGHYRVPALAGLLRDPLGWLLSDSVLGTNGQFSIASFGKILTRLTSAAPEGWKSSNNICVTPTNTALTVSGLPYHFSLSFCINDNGDQVLIQASTGGFSIAGDTATLNTLSAGLTLDANFQPAIVGNTIISTSVADGWFVNTGFEKDVFTLVIGQGAVDSPSGLQLDILPFLGWGNLAEQATKMLAPTVVKMVVPKVLDGLKQKASTKEFAEKLQQFGTELNLSGLVDTLVQASPFTAENIEQQALNWLLQRFDSANKNATANALVLLFSEITPIKDAISSSDGLIKYQPSNKIPVTIEMGANSNNLLGLWAALELPDNLPIKTAISPTGIGIPLTGILDPEFSFGIALTLPVDGDVGPQITLKFESDQLVMGLDPLGDCSDLNKESSLYRELFPAFFPKTDGQSDDLSARIEFWVMQVVTKVLPRYISVVLLNQKTVKQWLDQPLFSSALEPTPAGILSQTELIQVKGNAPDQKYILSSLETLENITVSAFIGNLIKAMLSTQITVITFNNGKGEITVGPSPTNPDAFGARIQVADMEFSGLPYIRLQLGAEDTKWIQQANGDLGELANAKGLSVYIPVTGSGADIKPDFDHVELNLVNTGLDFIGKSSAPLVSLSRFQLGSVSPRGLIAFDLGKDNKVTAYGGELSLKDMMLSLAPNTLTEAGGGNPIAQNLLGSGTSDDTQNPPANPSFSLSTGYIQDQNDNGGLYVNLAGSDAGENAVVVKVDRTFGPLFIGSVGLGWEQADYLLDVLFTGSVSLAGLEADMTGLTVGVPVKTLADLSSYKLDLQGLDVTFNGGSVEISGGLLKTTEPQLMYTGSALVKAASFSISAMGSYTLLIDGDTGSTSPSLFIFGALNTPLGGIPAFFVTGLAAGFGYNRSLTIPPVGEVQNFPLVAGVNNGSFSEGEDPESALQVLNEVIAPSVGNYWLAAGLSFTTYKLLNSQALMILKFGRVFEIDLLALSSASLPPEVPKNLALAYVELAIKVSINPERGVVSAEAQLTPNSYIIAKDCKLTGGFAFYLWMKNIQADDGTPISAGDFVISLGGYHPAFVAPSYYPIVPRLGFQWLLDVGDIGRVDINGGAYFAIVPTAIMAGGALNVVFTAGPLRAWLMAQANFLIEWQPFYFDVAISVSIGAAFHTKVAGVSITVSAELGATLHLSGPPTHGHAKVSWYVISFTIPIGSETNATSNNNLDWQAFADSLLPSNAGNGSQANAQGTDSQLKAIALTSAASDETQQVIKITVENGLLQGPGSKAETETNLWKIQNVPFSFNISSAIPVSNLNVTGFDNIVGNSEIGVRPMGKTTPLDSPLTITITREGDSTPINLKEHNLTIASVRNGVPAALWSRAALNKQYSPDSSNMIISDVLVGTQLIATDYLRVQAIPEFALINLRYDRADGTLPYYLTPQYAASTPYDKAMQDQALDILQSSIMNSDVIKSRNAIFESLRMLGMQAPANPNLSVMATSAALVMQAPPVLAPIGLYQNGGVVSANTITLSEVKNVPAAKTPTSTKPKLLAIRRQYHKTDADRQVSQQCVKHCWTDSQDSTLAQHNNRESVQDIHEGTMMLWALKGNEQHELSNNGSVNIRIISMDKYGNLMNDAVTKAGTTAVLDSDVESVAIEGVAADQSADTLVGWDANTVLGKISGGLYINSNITVQTQNGNRLKIRGKDVTRGLVSVNRLLKQNKYLSPDNTENSGWIKTTFSDQIQYIAVTLNGIVSDPQDQIVVSINHDIEPNQGASITIESVSSQTINNTTVVIYKLTEVSLYTSIVVRPLNNQAEVIGMQASVFDPISMLKTTHSSSLLMSSAINPRAPHISQSEVSLTKVSPTKAREGDRYDLSH</sequence>
<keyword evidence="4" id="KW-1185">Reference proteome</keyword>
<evidence type="ECO:0000313" key="3">
    <source>
        <dbReference type="EMBL" id="MEP7730447.1"/>
    </source>
</evidence>
<dbReference type="EMBL" id="JBDYKN010000012">
    <property type="protein sequence ID" value="MEP7730447.1"/>
    <property type="molecule type" value="Genomic_DNA"/>
</dbReference>
<feature type="region of interest" description="Disordered" evidence="1">
    <location>
        <begin position="3150"/>
        <end position="3174"/>
    </location>
</feature>
<feature type="domain" description="DUF6603" evidence="2">
    <location>
        <begin position="2060"/>
        <end position="2579"/>
    </location>
</feature>
<dbReference type="InterPro" id="IPR046538">
    <property type="entry name" value="DUF6603"/>
</dbReference>